<dbReference type="InterPro" id="IPR050572">
    <property type="entry name" value="Fe-S_Ferredoxin"/>
</dbReference>
<dbReference type="InterPro" id="IPR017900">
    <property type="entry name" value="4Fe4S_Fe_S_CS"/>
</dbReference>
<dbReference type="Pfam" id="PF13237">
    <property type="entry name" value="Fer4_10"/>
    <property type="match status" value="1"/>
</dbReference>
<evidence type="ECO:0000313" key="7">
    <source>
        <dbReference type="Proteomes" id="UP001652431"/>
    </source>
</evidence>
<evidence type="ECO:0000256" key="2">
    <source>
        <dbReference type="ARBA" id="ARBA00022723"/>
    </source>
</evidence>
<dbReference type="Proteomes" id="UP001652431">
    <property type="component" value="Unassembled WGS sequence"/>
</dbReference>
<proteinExistence type="predicted"/>
<evidence type="ECO:0000313" key="6">
    <source>
        <dbReference type="EMBL" id="MCU6687758.1"/>
    </source>
</evidence>
<dbReference type="RefSeq" id="WP_262575831.1">
    <property type="nucleotide sequence ID" value="NZ_JAOQJU010000026.1"/>
</dbReference>
<sequence length="98" mass="10690">MPADAWQHLLRITEGCVGCGICERVCPSFSIHMADGKVVHISGNCQTCLACAHACPQKAIRLTIPEVNPAARYRNEHISLGEIMEANCQLSQESEVVK</sequence>
<gene>
    <name evidence="6" type="ORF">OCV99_14715</name>
</gene>
<comment type="caution">
    <text evidence="6">The sequence shown here is derived from an EMBL/GenBank/DDBJ whole genome shotgun (WGS) entry which is preliminary data.</text>
</comment>
<dbReference type="EMBL" id="JAOQJU010000026">
    <property type="protein sequence ID" value="MCU6687758.1"/>
    <property type="molecule type" value="Genomic_DNA"/>
</dbReference>
<name>A0ABT2RQR6_9FIRM</name>
<dbReference type="PANTHER" id="PTHR43687:SF1">
    <property type="entry name" value="FERREDOXIN III"/>
    <property type="match status" value="1"/>
</dbReference>
<organism evidence="6 7">
    <name type="scientific">Dorea acetigenes</name>
    <dbReference type="NCBI Taxonomy" id="2981787"/>
    <lineage>
        <taxon>Bacteria</taxon>
        <taxon>Bacillati</taxon>
        <taxon>Bacillota</taxon>
        <taxon>Clostridia</taxon>
        <taxon>Lachnospirales</taxon>
        <taxon>Lachnospiraceae</taxon>
        <taxon>Dorea</taxon>
    </lineage>
</organism>
<dbReference type="Gene3D" id="3.30.70.20">
    <property type="match status" value="1"/>
</dbReference>
<evidence type="ECO:0000256" key="4">
    <source>
        <dbReference type="ARBA" id="ARBA00023014"/>
    </source>
</evidence>
<protein>
    <submittedName>
        <fullName evidence="6">4Fe-4S binding protein</fullName>
    </submittedName>
</protein>
<feature type="domain" description="4Fe-4S ferredoxin-type" evidence="5">
    <location>
        <begin position="7"/>
        <end position="36"/>
    </location>
</feature>
<feature type="domain" description="4Fe-4S ferredoxin-type" evidence="5">
    <location>
        <begin position="37"/>
        <end position="65"/>
    </location>
</feature>
<evidence type="ECO:0000259" key="5">
    <source>
        <dbReference type="PROSITE" id="PS51379"/>
    </source>
</evidence>
<keyword evidence="3" id="KW-0408">Iron</keyword>
<keyword evidence="4" id="KW-0411">Iron-sulfur</keyword>
<dbReference type="SUPFAM" id="SSF54862">
    <property type="entry name" value="4Fe-4S ferredoxins"/>
    <property type="match status" value="1"/>
</dbReference>
<accession>A0ABT2RQR6</accession>
<keyword evidence="2" id="KW-0479">Metal-binding</keyword>
<dbReference type="PROSITE" id="PS00198">
    <property type="entry name" value="4FE4S_FER_1"/>
    <property type="match status" value="2"/>
</dbReference>
<keyword evidence="7" id="KW-1185">Reference proteome</keyword>
<dbReference type="PANTHER" id="PTHR43687">
    <property type="entry name" value="ADENYLYLSULFATE REDUCTASE, BETA SUBUNIT"/>
    <property type="match status" value="1"/>
</dbReference>
<dbReference type="PROSITE" id="PS51379">
    <property type="entry name" value="4FE4S_FER_2"/>
    <property type="match status" value="2"/>
</dbReference>
<reference evidence="6 7" key="1">
    <citation type="journal article" date="2021" name="ISME Commun">
        <title>Automated analysis of genomic sequences facilitates high-throughput and comprehensive description of bacteria.</title>
        <authorList>
            <person name="Hitch T.C.A."/>
        </authorList>
    </citation>
    <scope>NUCLEOTIDE SEQUENCE [LARGE SCALE GENOMIC DNA]</scope>
    <source>
        <strain evidence="6 7">Sanger_03</strain>
    </source>
</reference>
<dbReference type="InterPro" id="IPR017896">
    <property type="entry name" value="4Fe4S_Fe-S-bd"/>
</dbReference>
<evidence type="ECO:0000256" key="1">
    <source>
        <dbReference type="ARBA" id="ARBA00022485"/>
    </source>
</evidence>
<keyword evidence="1" id="KW-0004">4Fe-4S</keyword>
<evidence type="ECO:0000256" key="3">
    <source>
        <dbReference type="ARBA" id="ARBA00023004"/>
    </source>
</evidence>